<keyword evidence="5 10" id="KW-0067">ATP-binding</keyword>
<keyword evidence="6 10" id="KW-0648">Protein biosynthesis</keyword>
<keyword evidence="7 10" id="KW-0030">Aminoacyl-tRNA synthetase</keyword>
<keyword evidence="13" id="KW-1185">Reference proteome</keyword>
<keyword evidence="4 10" id="KW-0547">Nucleotide-binding</keyword>
<evidence type="ECO:0000256" key="3">
    <source>
        <dbReference type="ARBA" id="ARBA00022598"/>
    </source>
</evidence>
<evidence type="ECO:0000256" key="10">
    <source>
        <dbReference type="RuleBase" id="RU363038"/>
    </source>
</evidence>
<evidence type="ECO:0000256" key="9">
    <source>
        <dbReference type="ARBA" id="ARBA00049339"/>
    </source>
</evidence>
<evidence type="ECO:0000256" key="4">
    <source>
        <dbReference type="ARBA" id="ARBA00022741"/>
    </source>
</evidence>
<dbReference type="Pfam" id="PF05746">
    <property type="entry name" value="DALR_1"/>
    <property type="match status" value="1"/>
</dbReference>
<dbReference type="EC" id="6.1.1.19" evidence="2"/>
<reference evidence="13" key="1">
    <citation type="submission" date="2024-06" db="EMBL/GenBank/DDBJ databases">
        <title>Multi-omics analyses provide insights into the biosynthesis of the anticancer antibiotic pleurotin in Hohenbuehelia grisea.</title>
        <authorList>
            <person name="Weaver J.A."/>
            <person name="Alberti F."/>
        </authorList>
    </citation>
    <scope>NUCLEOTIDE SEQUENCE [LARGE SCALE GENOMIC DNA]</scope>
    <source>
        <strain evidence="13">T-177</strain>
    </source>
</reference>
<dbReference type="InterPro" id="IPR001278">
    <property type="entry name" value="Arg-tRNA-ligase"/>
</dbReference>
<dbReference type="Proteomes" id="UP001556367">
    <property type="component" value="Unassembled WGS sequence"/>
</dbReference>
<protein>
    <recommendedName>
        <fullName evidence="2">arginine--tRNA ligase</fullName>
        <ecNumber evidence="2">6.1.1.19</ecNumber>
    </recommendedName>
    <alternativeName>
        <fullName evidence="8">Arginyl-tRNA synthetase</fullName>
    </alternativeName>
</protein>
<evidence type="ECO:0000259" key="11">
    <source>
        <dbReference type="SMART" id="SM00836"/>
    </source>
</evidence>
<proteinExistence type="inferred from homology"/>
<dbReference type="PROSITE" id="PS00178">
    <property type="entry name" value="AA_TRNA_LIGASE_I"/>
    <property type="match status" value="1"/>
</dbReference>
<comment type="similarity">
    <text evidence="1 10">Belongs to the class-I aminoacyl-tRNA synthetase family.</text>
</comment>
<evidence type="ECO:0000256" key="6">
    <source>
        <dbReference type="ARBA" id="ARBA00022917"/>
    </source>
</evidence>
<gene>
    <name evidence="12" type="ORF">HGRIS_004559</name>
</gene>
<comment type="catalytic activity">
    <reaction evidence="9">
        <text>tRNA(Arg) + L-arginine + ATP = L-arginyl-tRNA(Arg) + AMP + diphosphate</text>
        <dbReference type="Rhea" id="RHEA:20301"/>
        <dbReference type="Rhea" id="RHEA-COMP:9658"/>
        <dbReference type="Rhea" id="RHEA-COMP:9673"/>
        <dbReference type="ChEBI" id="CHEBI:30616"/>
        <dbReference type="ChEBI" id="CHEBI:32682"/>
        <dbReference type="ChEBI" id="CHEBI:33019"/>
        <dbReference type="ChEBI" id="CHEBI:78442"/>
        <dbReference type="ChEBI" id="CHEBI:78513"/>
        <dbReference type="ChEBI" id="CHEBI:456215"/>
        <dbReference type="EC" id="6.1.1.19"/>
    </reaction>
</comment>
<comment type="caution">
    <text evidence="12">The sequence shown here is derived from an EMBL/GenBank/DDBJ whole genome shotgun (WGS) entry which is preliminary data.</text>
</comment>
<evidence type="ECO:0000256" key="2">
    <source>
        <dbReference type="ARBA" id="ARBA00012837"/>
    </source>
</evidence>
<organism evidence="12 13">
    <name type="scientific">Hohenbuehelia grisea</name>
    <dbReference type="NCBI Taxonomy" id="104357"/>
    <lineage>
        <taxon>Eukaryota</taxon>
        <taxon>Fungi</taxon>
        <taxon>Dikarya</taxon>
        <taxon>Basidiomycota</taxon>
        <taxon>Agaricomycotina</taxon>
        <taxon>Agaricomycetes</taxon>
        <taxon>Agaricomycetidae</taxon>
        <taxon>Agaricales</taxon>
        <taxon>Pleurotineae</taxon>
        <taxon>Pleurotaceae</taxon>
        <taxon>Hohenbuehelia</taxon>
    </lineage>
</organism>
<dbReference type="EMBL" id="JASNQZ010000008">
    <property type="protein sequence ID" value="KAL0953311.1"/>
    <property type="molecule type" value="Genomic_DNA"/>
</dbReference>
<evidence type="ECO:0000256" key="8">
    <source>
        <dbReference type="ARBA" id="ARBA00033033"/>
    </source>
</evidence>
<dbReference type="PANTHER" id="PTHR11956:SF11">
    <property type="entry name" value="ARGININE--TRNA LIGASE, MITOCHONDRIAL-RELATED"/>
    <property type="match status" value="1"/>
</dbReference>
<dbReference type="NCBIfam" id="TIGR00456">
    <property type="entry name" value="argS"/>
    <property type="match status" value="1"/>
</dbReference>
<dbReference type="Gene3D" id="3.40.50.620">
    <property type="entry name" value="HUPs"/>
    <property type="match status" value="1"/>
</dbReference>
<dbReference type="SUPFAM" id="SSF52374">
    <property type="entry name" value="Nucleotidylyl transferase"/>
    <property type="match status" value="1"/>
</dbReference>
<keyword evidence="3 10" id="KW-0436">Ligase</keyword>
<evidence type="ECO:0000256" key="7">
    <source>
        <dbReference type="ARBA" id="ARBA00023146"/>
    </source>
</evidence>
<sequence>MGEHLDHGGYNSTAHDNVVVPSIVIEPHHDHEANVLDAFRHAIIQFLSFLLFIGLEDLNTQLFVKIRNGNKGQDFILHTYALSPFGDPESLAEKVISHELNPGCGDHISGVRRHKDYLVFTCHTQKLVKDTLLDIYNSPSYGFHDIGAKHKIIVEYSSPNIAKPFHVGHLRPTIIGAFTSELYKRFGWLVNAVNYLGDWGTQFGMIAVGFDKYGSEDMLQLDPCHHLYEVYVKISGDAESDPSIKVAAAEHFKKLELGDEQALAVWKQWRELSIRRYKEDYALLNAKFDTYTSEHDVRSEWQKHTTSLLETNDLLVDDFGTKRVKLDQYGLGAPVYTKRNGTSIYLSRDIAEAQQRQEDHGFDKMIYVVASQQDVHLNRVFKTLELMGVEWADKLQHINHGMVLGMKTRKGAVIFLDETIQQIKETMLDKLSLDGDDDHRSRVATELAVTALKVQDLSAKRIKNYTFTPGRIEGCNGVYLQFTYARLAGIRRRNERLLRDLDVHHIDLSCLDSPDVHHLVFLLATYPEVTVRTYQTHQPCTIVKFCFSVCRAVMRVYETTRVHGEPDLARAQARLLLFECTRQLLHSAMTLLTLRPLEHL</sequence>
<dbReference type="InterPro" id="IPR001412">
    <property type="entry name" value="aa-tRNA-synth_I_CS"/>
</dbReference>
<dbReference type="InterPro" id="IPR014729">
    <property type="entry name" value="Rossmann-like_a/b/a_fold"/>
</dbReference>
<evidence type="ECO:0000313" key="12">
    <source>
        <dbReference type="EMBL" id="KAL0953311.1"/>
    </source>
</evidence>
<dbReference type="InterPro" id="IPR009080">
    <property type="entry name" value="tRNAsynth_Ia_anticodon-bd"/>
</dbReference>
<dbReference type="Pfam" id="PF00750">
    <property type="entry name" value="tRNA-synt_1d"/>
    <property type="match status" value="1"/>
</dbReference>
<dbReference type="PANTHER" id="PTHR11956">
    <property type="entry name" value="ARGINYL-TRNA SYNTHETASE"/>
    <property type="match status" value="1"/>
</dbReference>
<dbReference type="SUPFAM" id="SSF47323">
    <property type="entry name" value="Anticodon-binding domain of a subclass of class I aminoacyl-tRNA synthetases"/>
    <property type="match status" value="1"/>
</dbReference>
<name>A0ABR3JC82_9AGAR</name>
<dbReference type="Gene3D" id="1.10.730.10">
    <property type="entry name" value="Isoleucyl-tRNA Synthetase, Domain 1"/>
    <property type="match status" value="1"/>
</dbReference>
<evidence type="ECO:0000256" key="5">
    <source>
        <dbReference type="ARBA" id="ARBA00022840"/>
    </source>
</evidence>
<accession>A0ABR3JC82</accession>
<dbReference type="InterPro" id="IPR035684">
    <property type="entry name" value="ArgRS_core"/>
</dbReference>
<feature type="domain" description="DALR anticodon binding" evidence="11">
    <location>
        <begin position="480"/>
        <end position="600"/>
    </location>
</feature>
<dbReference type="InterPro" id="IPR008909">
    <property type="entry name" value="DALR_anticod-bd"/>
</dbReference>
<evidence type="ECO:0000313" key="13">
    <source>
        <dbReference type="Proteomes" id="UP001556367"/>
    </source>
</evidence>
<dbReference type="PRINTS" id="PR01038">
    <property type="entry name" value="TRNASYNTHARG"/>
</dbReference>
<dbReference type="SMART" id="SM00836">
    <property type="entry name" value="DALR_1"/>
    <property type="match status" value="1"/>
</dbReference>
<evidence type="ECO:0000256" key="1">
    <source>
        <dbReference type="ARBA" id="ARBA00005594"/>
    </source>
</evidence>